<dbReference type="Proteomes" id="UP001165960">
    <property type="component" value="Unassembled WGS sequence"/>
</dbReference>
<keyword evidence="2" id="KW-1185">Reference proteome</keyword>
<name>A0ACC2SX13_9FUNG</name>
<comment type="caution">
    <text evidence="1">The sequence shown here is derived from an EMBL/GenBank/DDBJ whole genome shotgun (WGS) entry which is preliminary data.</text>
</comment>
<organism evidence="1 2">
    <name type="scientific">Entomophthora muscae</name>
    <dbReference type="NCBI Taxonomy" id="34485"/>
    <lineage>
        <taxon>Eukaryota</taxon>
        <taxon>Fungi</taxon>
        <taxon>Fungi incertae sedis</taxon>
        <taxon>Zoopagomycota</taxon>
        <taxon>Entomophthoromycotina</taxon>
        <taxon>Entomophthoromycetes</taxon>
        <taxon>Entomophthorales</taxon>
        <taxon>Entomophthoraceae</taxon>
        <taxon>Entomophthora</taxon>
    </lineage>
</organism>
<reference evidence="1" key="1">
    <citation type="submission" date="2022-04" db="EMBL/GenBank/DDBJ databases">
        <title>Genome of the entomopathogenic fungus Entomophthora muscae.</title>
        <authorList>
            <person name="Elya C."/>
            <person name="Lovett B.R."/>
            <person name="Lee E."/>
            <person name="Macias A.M."/>
            <person name="Hajek A.E."/>
            <person name="De Bivort B.L."/>
            <person name="Kasson M.T."/>
            <person name="De Fine Licht H.H."/>
            <person name="Stajich J.E."/>
        </authorList>
    </citation>
    <scope>NUCLEOTIDE SEQUENCE</scope>
    <source>
        <strain evidence="1">Berkeley</strain>
    </source>
</reference>
<accession>A0ACC2SX13</accession>
<protein>
    <submittedName>
        <fullName evidence="1">Uncharacterized protein</fullName>
    </submittedName>
</protein>
<gene>
    <name evidence="1" type="ORF">DSO57_1005772</name>
</gene>
<dbReference type="EMBL" id="QTSX02004276">
    <property type="protein sequence ID" value="KAJ9066809.1"/>
    <property type="molecule type" value="Genomic_DNA"/>
</dbReference>
<evidence type="ECO:0000313" key="1">
    <source>
        <dbReference type="EMBL" id="KAJ9066809.1"/>
    </source>
</evidence>
<proteinExistence type="predicted"/>
<evidence type="ECO:0000313" key="2">
    <source>
        <dbReference type="Proteomes" id="UP001165960"/>
    </source>
</evidence>
<sequence length="125" mass="14649">MTRLFVGSLSFDVCVNTLQYEFGKIGKVSDIYISWDRERDCSRGFGFLTFENPSEAYDAIRVMDGAELNGRRIQVEFASERPKKHFYSKETRNNYSYGYSNDYVYKNSFQKMNIQPTGYFIGYGR</sequence>